<dbReference type="SUPFAM" id="SSF53850">
    <property type="entry name" value="Periplasmic binding protein-like II"/>
    <property type="match status" value="1"/>
</dbReference>
<organism evidence="6 7">
    <name type="scientific">Bosea spartocytisi</name>
    <dbReference type="NCBI Taxonomy" id="2773451"/>
    <lineage>
        <taxon>Bacteria</taxon>
        <taxon>Pseudomonadati</taxon>
        <taxon>Pseudomonadota</taxon>
        <taxon>Alphaproteobacteria</taxon>
        <taxon>Hyphomicrobiales</taxon>
        <taxon>Boseaceae</taxon>
        <taxon>Bosea</taxon>
    </lineage>
</organism>
<dbReference type="RefSeq" id="WP_038362526.1">
    <property type="nucleotide sequence ID" value="NZ_JACXWY010000001.1"/>
</dbReference>
<dbReference type="InterPro" id="IPR000914">
    <property type="entry name" value="SBP_5_dom"/>
</dbReference>
<proteinExistence type="inferred from homology"/>
<dbReference type="CDD" id="cd08503">
    <property type="entry name" value="PBP2_NikA_DppA_OppA_like_17"/>
    <property type="match status" value="1"/>
</dbReference>
<dbReference type="AlphaFoldDB" id="A0A927E7J9"/>
<dbReference type="PANTHER" id="PTHR30290">
    <property type="entry name" value="PERIPLASMIC BINDING COMPONENT OF ABC TRANSPORTER"/>
    <property type="match status" value="1"/>
</dbReference>
<evidence type="ECO:0000313" key="6">
    <source>
        <dbReference type="EMBL" id="MBD3844396.1"/>
    </source>
</evidence>
<dbReference type="PANTHER" id="PTHR30290:SF10">
    <property type="entry name" value="PERIPLASMIC OLIGOPEPTIDE-BINDING PROTEIN-RELATED"/>
    <property type="match status" value="1"/>
</dbReference>
<comment type="similarity">
    <text evidence="2">Belongs to the bacterial solute-binding protein 5 family.</text>
</comment>
<dbReference type="Gene3D" id="3.40.190.10">
    <property type="entry name" value="Periplasmic binding protein-like II"/>
    <property type="match status" value="1"/>
</dbReference>
<dbReference type="InterPro" id="IPR030678">
    <property type="entry name" value="Peptide/Ni-bd"/>
</dbReference>
<evidence type="ECO:0000256" key="1">
    <source>
        <dbReference type="ARBA" id="ARBA00004418"/>
    </source>
</evidence>
<dbReference type="GO" id="GO:1904680">
    <property type="term" value="F:peptide transmembrane transporter activity"/>
    <property type="evidence" value="ECO:0007669"/>
    <property type="project" value="TreeGrafter"/>
</dbReference>
<dbReference type="EMBL" id="JACXWY010000001">
    <property type="protein sequence ID" value="MBD3844396.1"/>
    <property type="molecule type" value="Genomic_DNA"/>
</dbReference>
<evidence type="ECO:0000256" key="4">
    <source>
        <dbReference type="ARBA" id="ARBA00022729"/>
    </source>
</evidence>
<keyword evidence="7" id="KW-1185">Reference proteome</keyword>
<dbReference type="InterPro" id="IPR006311">
    <property type="entry name" value="TAT_signal"/>
</dbReference>
<comment type="subcellular location">
    <subcellularLocation>
        <location evidence="1">Periplasm</location>
    </subcellularLocation>
</comment>
<dbReference type="Proteomes" id="UP000619295">
    <property type="component" value="Unassembled WGS sequence"/>
</dbReference>
<evidence type="ECO:0000259" key="5">
    <source>
        <dbReference type="Pfam" id="PF00496"/>
    </source>
</evidence>
<dbReference type="InterPro" id="IPR039424">
    <property type="entry name" value="SBP_5"/>
</dbReference>
<protein>
    <submittedName>
        <fullName evidence="6">ABC transporter substrate-binding protein</fullName>
    </submittedName>
</protein>
<evidence type="ECO:0000313" key="7">
    <source>
        <dbReference type="Proteomes" id="UP000619295"/>
    </source>
</evidence>
<sequence>MTDKITPNWTSADDVFVENAIRRGASRRDLLQMLMAGGLAASAGSLVLARATSALAATPVKGGNLKAAGWSSSTADTLDPAKASLSTDYVRCCAFYNRLTFLDGDGKLQMELAEKFETKDAKVWTVTLKKGVTFHDGKPLTSADVIYSLKRHLDPAVGSKSAALAKQMTGFTAVDPLTVEITLAAPNGDLPTILSTHHFMIIADGTTNFAKANGTGAFVCENFEPGVRSIAVRNKNYFKSGGANLDSFEFFAITDDTARVNALLSGDIHLAAAINPRSMRLVESQPNVVLSKTTTGNYTNLNMRLDMAPGDKAGFVEGMKYLLNREQIQKSALRGLAEIANDQPVPPMNVYHNKDLKPKAFDPERAKSLFQKAGVLGQSIPIVASDAAGSSVDMAVLVQQAGNAIGMKFDIQRVPSDGYWSNYWLKAPVHFGNINPRPTPDILFSLLYASTAPWNESQYKSEKFDRMLLEARGSLDEAKRKQIYGEMQVMVADEAGTAIPVYISNVDAISNKLKGLLANPLGGMMGYAFAEYVWLEG</sequence>
<dbReference type="Gene3D" id="3.10.105.10">
    <property type="entry name" value="Dipeptide-binding Protein, Domain 3"/>
    <property type="match status" value="1"/>
</dbReference>
<reference evidence="6" key="1">
    <citation type="submission" date="2020-09" db="EMBL/GenBank/DDBJ databases">
        <title>Bosea spartocytisi sp. nov. a root nodule endophyte of Spartocytisus supranubius in the high mountain ecosystem fo the Teide National Park (Canary Islands, Spain).</title>
        <authorList>
            <person name="Pulido-Suarez L."/>
            <person name="Peix A."/>
            <person name="Igual J.M."/>
            <person name="Socas-Perez N."/>
            <person name="Velazquez E."/>
            <person name="Flores-Felix J.D."/>
            <person name="Leon-Barrios M."/>
        </authorList>
    </citation>
    <scope>NUCLEOTIDE SEQUENCE</scope>
    <source>
        <strain evidence="6">SSUT16</strain>
    </source>
</reference>
<evidence type="ECO:0000256" key="3">
    <source>
        <dbReference type="ARBA" id="ARBA00022448"/>
    </source>
</evidence>
<name>A0A927E7J9_9HYPH</name>
<keyword evidence="3" id="KW-0813">Transport</keyword>
<evidence type="ECO:0000256" key="2">
    <source>
        <dbReference type="ARBA" id="ARBA00005695"/>
    </source>
</evidence>
<gene>
    <name evidence="6" type="ORF">IED13_01700</name>
</gene>
<dbReference type="Gene3D" id="3.90.76.10">
    <property type="entry name" value="Dipeptide-binding Protein, Domain 1"/>
    <property type="match status" value="1"/>
</dbReference>
<dbReference type="GO" id="GO:0043190">
    <property type="term" value="C:ATP-binding cassette (ABC) transporter complex"/>
    <property type="evidence" value="ECO:0007669"/>
    <property type="project" value="InterPro"/>
</dbReference>
<dbReference type="PIRSF" id="PIRSF002741">
    <property type="entry name" value="MppA"/>
    <property type="match status" value="1"/>
</dbReference>
<keyword evidence="4" id="KW-0732">Signal</keyword>
<comment type="caution">
    <text evidence="6">The sequence shown here is derived from an EMBL/GenBank/DDBJ whole genome shotgun (WGS) entry which is preliminary data.</text>
</comment>
<accession>A0A927E7J9</accession>
<dbReference type="GO" id="GO:0030288">
    <property type="term" value="C:outer membrane-bounded periplasmic space"/>
    <property type="evidence" value="ECO:0007669"/>
    <property type="project" value="UniProtKB-ARBA"/>
</dbReference>
<feature type="domain" description="Solute-binding protein family 5" evidence="5">
    <location>
        <begin position="108"/>
        <end position="451"/>
    </location>
</feature>
<dbReference type="Pfam" id="PF00496">
    <property type="entry name" value="SBP_bac_5"/>
    <property type="match status" value="1"/>
</dbReference>
<dbReference type="PROSITE" id="PS51318">
    <property type="entry name" value="TAT"/>
    <property type="match status" value="1"/>
</dbReference>
<dbReference type="GO" id="GO:0015833">
    <property type="term" value="P:peptide transport"/>
    <property type="evidence" value="ECO:0007669"/>
    <property type="project" value="TreeGrafter"/>
</dbReference>